<keyword evidence="2" id="KW-1185">Reference proteome</keyword>
<dbReference type="PANTHER" id="PTHR32133">
    <property type="entry name" value="OS07G0120400 PROTEIN"/>
    <property type="match status" value="1"/>
</dbReference>
<sequence length="453" mass="50737">MNLLRVVLRFVDVESSCPLPLPLVSWAHLPPVKQIDAVSSSPFPAIRISPPQIDQILSLRRSPGFRPGKQAAWRRCCGWTSSSRRSSSACRRTTPKPRPRRHLCRRWCRVISDPGFRRRFVRHNRAAPVLGFLANLRDGGGLEYDPYDDELYGQEYDFVARFVPTTPFRPIFPDIADNRDRCALDARHGRVLLTTTPWGSDLEVWDPISDMLWVVPALPPALGHPFSWNAAVLCGHHGACDHCDCNLGPFAVVLLDSDTEMMRVHIYLSEIEAWSEPSYGPPSPIDGVEELPTALVGNALYFLICASHSILEFDLATWNMSVIPLLPEDDDVEFTVLVTMGDGHLGFARIHDSRLLFIWSMETDPLGHAQWALTAILELEALLPVDAFPILNHFLGFAHGIGVFFVPTQDERSILTIDVSSYQVRREDCGDGRTHSVVPYTGFYTPGANFLSS</sequence>
<dbReference type="OrthoDB" id="628792at2759"/>
<protein>
    <submittedName>
        <fullName evidence="1">Uncharacterized protein</fullName>
    </submittedName>
</protein>
<evidence type="ECO:0000313" key="1">
    <source>
        <dbReference type="EMBL" id="KAF8741040.1"/>
    </source>
</evidence>
<accession>A0A835FD15</accession>
<dbReference type="Proteomes" id="UP000636709">
    <property type="component" value="Unassembled WGS sequence"/>
</dbReference>
<proteinExistence type="predicted"/>
<gene>
    <name evidence="1" type="ORF">HU200_013668</name>
</gene>
<reference evidence="1" key="1">
    <citation type="submission" date="2020-07" db="EMBL/GenBank/DDBJ databases">
        <title>Genome sequence and genetic diversity analysis of an under-domesticated orphan crop, white fonio (Digitaria exilis).</title>
        <authorList>
            <person name="Bennetzen J.L."/>
            <person name="Chen S."/>
            <person name="Ma X."/>
            <person name="Wang X."/>
            <person name="Yssel A.E.J."/>
            <person name="Chaluvadi S.R."/>
            <person name="Johnson M."/>
            <person name="Gangashetty P."/>
            <person name="Hamidou F."/>
            <person name="Sanogo M.D."/>
            <person name="Zwaenepoel A."/>
            <person name="Wallace J."/>
            <person name="Van De Peer Y."/>
            <person name="Van Deynze A."/>
        </authorList>
    </citation>
    <scope>NUCLEOTIDE SEQUENCE</scope>
    <source>
        <tissue evidence="1">Leaves</tissue>
    </source>
</reference>
<organism evidence="1 2">
    <name type="scientific">Digitaria exilis</name>
    <dbReference type="NCBI Taxonomy" id="1010633"/>
    <lineage>
        <taxon>Eukaryota</taxon>
        <taxon>Viridiplantae</taxon>
        <taxon>Streptophyta</taxon>
        <taxon>Embryophyta</taxon>
        <taxon>Tracheophyta</taxon>
        <taxon>Spermatophyta</taxon>
        <taxon>Magnoliopsida</taxon>
        <taxon>Liliopsida</taxon>
        <taxon>Poales</taxon>
        <taxon>Poaceae</taxon>
        <taxon>PACMAD clade</taxon>
        <taxon>Panicoideae</taxon>
        <taxon>Panicodae</taxon>
        <taxon>Paniceae</taxon>
        <taxon>Anthephorinae</taxon>
        <taxon>Digitaria</taxon>
    </lineage>
</organism>
<dbReference type="AlphaFoldDB" id="A0A835FD15"/>
<comment type="caution">
    <text evidence="1">The sequence shown here is derived from an EMBL/GenBank/DDBJ whole genome shotgun (WGS) entry which is preliminary data.</text>
</comment>
<dbReference type="EMBL" id="JACEFO010001301">
    <property type="protein sequence ID" value="KAF8741040.1"/>
    <property type="molecule type" value="Genomic_DNA"/>
</dbReference>
<evidence type="ECO:0000313" key="2">
    <source>
        <dbReference type="Proteomes" id="UP000636709"/>
    </source>
</evidence>
<name>A0A835FD15_9POAL</name>
<dbReference type="PANTHER" id="PTHR32133:SF386">
    <property type="entry name" value="F-BOX DOMAIN-CONTAINING PROTEIN"/>
    <property type="match status" value="1"/>
</dbReference>